<proteinExistence type="predicted"/>
<dbReference type="EMBL" id="JAWDGP010002798">
    <property type="protein sequence ID" value="KAK3779899.1"/>
    <property type="molecule type" value="Genomic_DNA"/>
</dbReference>
<gene>
    <name evidence="1" type="ORF">RRG08_020244</name>
</gene>
<accession>A0AAE1A283</accession>
<evidence type="ECO:0000313" key="1">
    <source>
        <dbReference type="EMBL" id="KAK3779899.1"/>
    </source>
</evidence>
<protein>
    <submittedName>
        <fullName evidence="1">Uncharacterized protein</fullName>
    </submittedName>
</protein>
<dbReference type="AlphaFoldDB" id="A0AAE1A283"/>
<name>A0AAE1A283_9GAST</name>
<dbReference type="Proteomes" id="UP001283361">
    <property type="component" value="Unassembled WGS sequence"/>
</dbReference>
<sequence length="99" mass="11065">MAETLKCLTLPKRFVAFPATERCRVAPLQTTVSKELHKRVPTLINQLGINGNMRLVPSAYRLRSAQTRWLPSIISGTSRQVSMDTPARPVCVGTWCLDI</sequence>
<evidence type="ECO:0000313" key="2">
    <source>
        <dbReference type="Proteomes" id="UP001283361"/>
    </source>
</evidence>
<organism evidence="1 2">
    <name type="scientific">Elysia crispata</name>
    <name type="common">lettuce slug</name>
    <dbReference type="NCBI Taxonomy" id="231223"/>
    <lineage>
        <taxon>Eukaryota</taxon>
        <taxon>Metazoa</taxon>
        <taxon>Spiralia</taxon>
        <taxon>Lophotrochozoa</taxon>
        <taxon>Mollusca</taxon>
        <taxon>Gastropoda</taxon>
        <taxon>Heterobranchia</taxon>
        <taxon>Euthyneura</taxon>
        <taxon>Panpulmonata</taxon>
        <taxon>Sacoglossa</taxon>
        <taxon>Placobranchoidea</taxon>
        <taxon>Plakobranchidae</taxon>
        <taxon>Elysia</taxon>
    </lineage>
</organism>
<reference evidence="1" key="1">
    <citation type="journal article" date="2023" name="G3 (Bethesda)">
        <title>A reference genome for the long-term kleptoplast-retaining sea slug Elysia crispata morphotype clarki.</title>
        <authorList>
            <person name="Eastman K.E."/>
            <person name="Pendleton A.L."/>
            <person name="Shaikh M.A."/>
            <person name="Suttiyut T."/>
            <person name="Ogas R."/>
            <person name="Tomko P."/>
            <person name="Gavelis G."/>
            <person name="Widhalm J.R."/>
            <person name="Wisecaver J.H."/>
        </authorList>
    </citation>
    <scope>NUCLEOTIDE SEQUENCE</scope>
    <source>
        <strain evidence="1">ECLA1</strain>
    </source>
</reference>
<comment type="caution">
    <text evidence="1">The sequence shown here is derived from an EMBL/GenBank/DDBJ whole genome shotgun (WGS) entry which is preliminary data.</text>
</comment>
<keyword evidence="2" id="KW-1185">Reference proteome</keyword>